<keyword evidence="2" id="KW-1185">Reference proteome</keyword>
<dbReference type="STRING" id="454171.CP488_01532"/>
<accession>S0EXA1</accession>
<organism evidence="1 2">
    <name type="scientific">Chthonomonas calidirosea (strain DSM 23976 / ICMP 18418 / T49)</name>
    <dbReference type="NCBI Taxonomy" id="1303518"/>
    <lineage>
        <taxon>Bacteria</taxon>
        <taxon>Bacillati</taxon>
        <taxon>Armatimonadota</taxon>
        <taxon>Chthonomonadia</taxon>
        <taxon>Chthonomonadales</taxon>
        <taxon>Chthonomonadaceae</taxon>
        <taxon>Chthonomonas</taxon>
    </lineage>
</organism>
<dbReference type="RefSeq" id="WP_016483862.1">
    <property type="nucleotide sequence ID" value="NC_021487.1"/>
</dbReference>
<dbReference type="AlphaFoldDB" id="S0EXA1"/>
<dbReference type="PATRIC" id="fig|1303518.3.peg.2659"/>
<sequence>MKAQILGMRPGEPCVLDEEGRRVGLILRIVPETPEEVAELKRFCRLTEAFTFVIDEEYRLNQSQCTPVYGERSFALVSTHGLEELV</sequence>
<protein>
    <submittedName>
        <fullName evidence="1">Uncharacterized protein</fullName>
    </submittedName>
</protein>
<dbReference type="KEGG" id="ccz:CCALI_02559"/>
<evidence type="ECO:0000313" key="1">
    <source>
        <dbReference type="EMBL" id="CCW36353.1"/>
    </source>
</evidence>
<dbReference type="HOGENOM" id="CLU_2492250_0_0_0"/>
<dbReference type="InParanoid" id="S0EXA1"/>
<proteinExistence type="predicted"/>
<reference evidence="2" key="1">
    <citation type="submission" date="2013-03" db="EMBL/GenBank/DDBJ databases">
        <title>Genome sequence of Chthonomonas calidirosea, the first sequenced genome from the Armatimonadetes phylum (formally candidate division OP10).</title>
        <authorList>
            <person name="Lee K.C.Y."/>
            <person name="Morgan X.C."/>
            <person name="Dunfield P.F."/>
            <person name="Tamas I."/>
            <person name="Houghton K.M."/>
            <person name="Vyssotski M."/>
            <person name="Ryan J.L.J."/>
            <person name="Lagutin K."/>
            <person name="McDonald I.R."/>
            <person name="Stott M.B."/>
        </authorList>
    </citation>
    <scope>NUCLEOTIDE SEQUENCE [LARGE SCALE GENOMIC DNA]</scope>
    <source>
        <strain evidence="2">DSM 23976 / ICMP 18418 / T49</strain>
    </source>
</reference>
<gene>
    <name evidence="1" type="ORF">CCALI_02559</name>
</gene>
<dbReference type="EMBL" id="HF951689">
    <property type="protein sequence ID" value="CCW36353.1"/>
    <property type="molecule type" value="Genomic_DNA"/>
</dbReference>
<dbReference type="Proteomes" id="UP000014227">
    <property type="component" value="Chromosome I"/>
</dbReference>
<name>S0EXA1_CHTCT</name>
<evidence type="ECO:0000313" key="2">
    <source>
        <dbReference type="Proteomes" id="UP000014227"/>
    </source>
</evidence>